<reference evidence="9 10" key="1">
    <citation type="journal article" date="2017" name="Int. J. Parasitol.">
        <title>The genome of the protozoan parasite Cystoisospora suis and a reverse vaccinology approach to identify vaccine candidates.</title>
        <authorList>
            <person name="Palmieri N."/>
            <person name="Shrestha A."/>
            <person name="Ruttkowski B."/>
            <person name="Beck T."/>
            <person name="Vogl C."/>
            <person name="Tomley F."/>
            <person name="Blake D.P."/>
            <person name="Joachim A."/>
        </authorList>
    </citation>
    <scope>NUCLEOTIDE SEQUENCE [LARGE SCALE GENOMIC DNA]</scope>
    <source>
        <strain evidence="9 10">Wien I</strain>
    </source>
</reference>
<dbReference type="InterPro" id="IPR027417">
    <property type="entry name" value="P-loop_NTPase"/>
</dbReference>
<keyword evidence="10" id="KW-1185">Reference proteome</keyword>
<dbReference type="Gene3D" id="3.40.50.300">
    <property type="entry name" value="P-loop containing nucleotide triphosphate hydrolases"/>
    <property type="match status" value="1"/>
</dbReference>
<dbReference type="Gene3D" id="3.30.70.870">
    <property type="entry name" value="Elongation Factor G (Translational Gtpase), domain 3"/>
    <property type="match status" value="1"/>
</dbReference>
<evidence type="ECO:0000256" key="4">
    <source>
        <dbReference type="ARBA" id="ARBA00022801"/>
    </source>
</evidence>
<keyword evidence="7" id="KW-0472">Membrane</keyword>
<dbReference type="FunFam" id="2.40.30.10:FF:000015">
    <property type="entry name" value="Translation factor GUF1, mitochondrial"/>
    <property type="match status" value="1"/>
</dbReference>
<dbReference type="SUPFAM" id="SSF54980">
    <property type="entry name" value="EF-G C-terminal domain-like"/>
    <property type="match status" value="2"/>
</dbReference>
<dbReference type="GO" id="GO:0005525">
    <property type="term" value="F:GTP binding"/>
    <property type="evidence" value="ECO:0007669"/>
    <property type="project" value="UniProtKB-KW"/>
</dbReference>
<evidence type="ECO:0000313" key="10">
    <source>
        <dbReference type="Proteomes" id="UP000221165"/>
    </source>
</evidence>
<evidence type="ECO:0000256" key="2">
    <source>
        <dbReference type="ARBA" id="ARBA00022741"/>
    </source>
</evidence>
<dbReference type="Gene3D" id="3.30.70.2570">
    <property type="entry name" value="Elongation factor 4, C-terminal domain"/>
    <property type="match status" value="1"/>
</dbReference>
<keyword evidence="6" id="KW-0342">GTP-binding</keyword>
<keyword evidence="5" id="KW-0496">Mitochondrion</keyword>
<evidence type="ECO:0000256" key="7">
    <source>
        <dbReference type="ARBA" id="ARBA00023136"/>
    </source>
</evidence>
<dbReference type="GO" id="GO:0045727">
    <property type="term" value="P:positive regulation of translation"/>
    <property type="evidence" value="ECO:0007669"/>
    <property type="project" value="TreeGrafter"/>
</dbReference>
<dbReference type="PANTHER" id="PTHR43512:SF7">
    <property type="entry name" value="TRANSLATION FACTOR GUF1, MITOCHONDRIAL"/>
    <property type="match status" value="1"/>
</dbReference>
<dbReference type="GO" id="GO:0003924">
    <property type="term" value="F:GTPase activity"/>
    <property type="evidence" value="ECO:0007669"/>
    <property type="project" value="InterPro"/>
</dbReference>
<dbReference type="GO" id="GO:0097177">
    <property type="term" value="F:mitochondrial ribosome binding"/>
    <property type="evidence" value="ECO:0007669"/>
    <property type="project" value="TreeGrafter"/>
</dbReference>
<feature type="domain" description="Tr-type G" evidence="8">
    <location>
        <begin position="281"/>
        <end position="465"/>
    </location>
</feature>
<dbReference type="AlphaFoldDB" id="A0A2C6KJL7"/>
<accession>A0A2C6KJL7</accession>
<dbReference type="Pfam" id="PF06421">
    <property type="entry name" value="LepA_C"/>
    <property type="match status" value="1"/>
</dbReference>
<organism evidence="9 10">
    <name type="scientific">Cystoisospora suis</name>
    <dbReference type="NCBI Taxonomy" id="483139"/>
    <lineage>
        <taxon>Eukaryota</taxon>
        <taxon>Sar</taxon>
        <taxon>Alveolata</taxon>
        <taxon>Apicomplexa</taxon>
        <taxon>Conoidasida</taxon>
        <taxon>Coccidia</taxon>
        <taxon>Eucoccidiorida</taxon>
        <taxon>Eimeriorina</taxon>
        <taxon>Sarcocystidae</taxon>
        <taxon>Cystoisospora</taxon>
    </lineage>
</organism>
<dbReference type="InterPro" id="IPR035647">
    <property type="entry name" value="EFG_III/V"/>
</dbReference>
<dbReference type="InterPro" id="IPR009000">
    <property type="entry name" value="Transl_B-barrel_sf"/>
</dbReference>
<protein>
    <submittedName>
        <fullName evidence="9">Gtp-binding protein</fullName>
    </submittedName>
</protein>
<evidence type="ECO:0000256" key="3">
    <source>
        <dbReference type="ARBA" id="ARBA00022792"/>
    </source>
</evidence>
<dbReference type="OrthoDB" id="1074at2759"/>
<dbReference type="InterPro" id="IPR000795">
    <property type="entry name" value="T_Tr_GTP-bd_dom"/>
</dbReference>
<dbReference type="GO" id="GO:0005739">
    <property type="term" value="C:mitochondrion"/>
    <property type="evidence" value="ECO:0007669"/>
    <property type="project" value="TreeGrafter"/>
</dbReference>
<dbReference type="Pfam" id="PF00009">
    <property type="entry name" value="GTP_EFTU"/>
    <property type="match status" value="1"/>
</dbReference>
<dbReference type="PRINTS" id="PR00315">
    <property type="entry name" value="ELONGATNFCT"/>
</dbReference>
<dbReference type="Gene3D" id="2.40.30.10">
    <property type="entry name" value="Translation factors"/>
    <property type="match status" value="1"/>
</dbReference>
<dbReference type="NCBIfam" id="TIGR01393">
    <property type="entry name" value="lepA"/>
    <property type="match status" value="1"/>
</dbReference>
<dbReference type="HAMAP" id="MF_00071">
    <property type="entry name" value="LepA"/>
    <property type="match status" value="1"/>
</dbReference>
<dbReference type="InterPro" id="IPR013842">
    <property type="entry name" value="LepA_CTD"/>
</dbReference>
<gene>
    <name evidence="9" type="ORF">CSUI_008430</name>
</gene>
<dbReference type="InterPro" id="IPR000640">
    <property type="entry name" value="EFG_V-like"/>
</dbReference>
<evidence type="ECO:0000256" key="1">
    <source>
        <dbReference type="ARBA" id="ARBA00005454"/>
    </source>
</evidence>
<dbReference type="RefSeq" id="XP_067919462.1">
    <property type="nucleotide sequence ID" value="XM_068068563.1"/>
</dbReference>
<dbReference type="Pfam" id="PF00679">
    <property type="entry name" value="EFG_C"/>
    <property type="match status" value="1"/>
</dbReference>
<dbReference type="CDD" id="cd03699">
    <property type="entry name" value="EF4_II"/>
    <property type="match status" value="1"/>
</dbReference>
<dbReference type="PROSITE" id="PS51722">
    <property type="entry name" value="G_TR_2"/>
    <property type="match status" value="1"/>
</dbReference>
<feature type="non-terminal residue" evidence="9">
    <location>
        <position position="872"/>
    </location>
</feature>
<dbReference type="InterPro" id="IPR005225">
    <property type="entry name" value="Small_GTP-bd"/>
</dbReference>
<dbReference type="InterPro" id="IPR006297">
    <property type="entry name" value="EF-4"/>
</dbReference>
<dbReference type="InterPro" id="IPR038363">
    <property type="entry name" value="LepA_C_sf"/>
</dbReference>
<dbReference type="Gene3D" id="3.30.70.240">
    <property type="match status" value="1"/>
</dbReference>
<dbReference type="GeneID" id="94431774"/>
<keyword evidence="2" id="KW-0547">Nucleotide-binding</keyword>
<evidence type="ECO:0000313" key="9">
    <source>
        <dbReference type="EMBL" id="PHJ17747.1"/>
    </source>
</evidence>
<dbReference type="PANTHER" id="PTHR43512">
    <property type="entry name" value="TRANSLATION FACTOR GUF1-RELATED"/>
    <property type="match status" value="1"/>
</dbReference>
<evidence type="ECO:0000259" key="8">
    <source>
        <dbReference type="PROSITE" id="PS51722"/>
    </source>
</evidence>
<comment type="caution">
    <text evidence="9">The sequence shown here is derived from an EMBL/GenBank/DDBJ whole genome shotgun (WGS) entry which is preliminary data.</text>
</comment>
<dbReference type="SUPFAM" id="SSF52540">
    <property type="entry name" value="P-loop containing nucleoside triphosphate hydrolases"/>
    <property type="match status" value="1"/>
</dbReference>
<dbReference type="SUPFAM" id="SSF50447">
    <property type="entry name" value="Translation proteins"/>
    <property type="match status" value="1"/>
</dbReference>
<sequence length="872" mass="96084">MVLTLSSFRVVQDLSSLSMWEERLRVANSPSLVDVPSSLPARCAPQAECRHRDRLLFPVSGTTRQRAKLFFLTIRSVARSLALSSSFPAHGLSSLFPKAQYLLGSAVPRYLSSTLRETGSWCARHFSSSVPMQREIGKALCPSFRFPVQSQRLPLRHSYLSRSLTSFSPSFAECCPWTSPGLPPSRCISPDVERGHSSTATLASLPVFPPSLGYHSRTSVVCQPLSFQFFRFSGRVCPSTPSRLYYSASSTSAALAPCRRKAEARPGEKKLDDVLGSLDISQIRNFCIIAHVDHGKSTLSDRLLEVTGTIEPGSKSQFLDTLEVETARGITVKAQACSLLHRCEVTDSDYLLNLIDTPGHSDFSHEVSRGLSVCQGAVLLVDGSQGIQAQTIKHFRRATQRGLQLIAAINKVDLPVVREHLPALRDSIAALTGVRRDEILEISSKTGYGIDDLLLAIVEKLPAPVSTSRADAPVQALIFDSWFDPKNGIVLLVAVKEGILKPGRTLQAAQSKKVVAVKEVGVFHPFMTATNVLRAGQVGYICSNLKRTEDACVGDTLIPQHLLVPLPSLPDLGGRPKCSVYAGIFPEVAKEYDRVQIAIRRLLLTDPAIEARPEVNPALGQGFRCGFLGILHLDVFRQRLETEYDVKILITSPTVPYKVFLKSGKEVTISSPSDFPDYFDRVEEPVVKTTMVIPRKAAAAVQELCLAKRGEEVRYECMQEPMLFAAASAEAEVDERDRVLMEYTIPLSEVIVDFSDKLQALTSGLASWDYVEAGHAPADVVKVGFRFNGDPCDALGFLAQRDRAREQGIKSTRRLATLIPQHPFEVTIHCIVNSKVIAREVVRAMKKDVLAGTYGCDNSRKRKLFEKEKERQ</sequence>
<evidence type="ECO:0000256" key="5">
    <source>
        <dbReference type="ARBA" id="ARBA00023128"/>
    </source>
</evidence>
<dbReference type="VEuPathDB" id="ToxoDB:CSUI_008430"/>
<evidence type="ECO:0000256" key="6">
    <source>
        <dbReference type="ARBA" id="ARBA00023134"/>
    </source>
</evidence>
<dbReference type="EMBL" id="MIGC01004715">
    <property type="protein sequence ID" value="PHJ17747.1"/>
    <property type="molecule type" value="Genomic_DNA"/>
</dbReference>
<keyword evidence="3" id="KW-0999">Mitochondrion inner membrane</keyword>
<dbReference type="Proteomes" id="UP000221165">
    <property type="component" value="Unassembled WGS sequence"/>
</dbReference>
<name>A0A2C6KJL7_9APIC</name>
<dbReference type="NCBIfam" id="TIGR00231">
    <property type="entry name" value="small_GTP"/>
    <property type="match status" value="1"/>
</dbReference>
<proteinExistence type="inferred from homology"/>
<comment type="similarity">
    <text evidence="1">Belongs to the TRAFAC class translation factor GTPase superfamily. Classic translation factor GTPase family. LepA subfamily.</text>
</comment>
<keyword evidence="4" id="KW-0378">Hydrolase</keyword>